<sequence>MLARTDDEFTTYSDKVIKRGGTPVEVVDAIIRGSIENKANPVNAEQVFKYKTILNDYEKANPGIDVQDLNAIQKQIQILQ</sequence>
<proteinExistence type="predicted"/>
<organism evidence="1 2">
    <name type="scientific">Aminobacter carboxidus</name>
    <dbReference type="NCBI Taxonomy" id="376165"/>
    <lineage>
        <taxon>Bacteria</taxon>
        <taxon>Pseudomonadati</taxon>
        <taxon>Pseudomonadota</taxon>
        <taxon>Alphaproteobacteria</taxon>
        <taxon>Hyphomicrobiales</taxon>
        <taxon>Phyllobacteriaceae</taxon>
        <taxon>Aminobacter</taxon>
    </lineage>
</organism>
<protein>
    <submittedName>
        <fullName evidence="1">Uncharacterized protein</fullName>
    </submittedName>
</protein>
<evidence type="ECO:0000313" key="2">
    <source>
        <dbReference type="Proteomes" id="UP000532373"/>
    </source>
</evidence>
<dbReference type="Proteomes" id="UP000532373">
    <property type="component" value="Unassembled WGS sequence"/>
</dbReference>
<gene>
    <name evidence="1" type="ORF">HNQ96_005406</name>
</gene>
<evidence type="ECO:0000313" key="1">
    <source>
        <dbReference type="EMBL" id="MBB6469516.1"/>
    </source>
</evidence>
<dbReference type="EMBL" id="JACHGI010000017">
    <property type="protein sequence ID" value="MBB6469516.1"/>
    <property type="molecule type" value="Genomic_DNA"/>
</dbReference>
<reference evidence="1 2" key="1">
    <citation type="submission" date="2020-08" db="EMBL/GenBank/DDBJ databases">
        <title>Genomic Encyclopedia of Type Strains, Phase IV (KMG-IV): sequencing the most valuable type-strain genomes for metagenomic binning, comparative biology and taxonomic classification.</title>
        <authorList>
            <person name="Goeker M."/>
        </authorList>
    </citation>
    <scope>NUCLEOTIDE SEQUENCE [LARGE SCALE GENOMIC DNA]</scope>
    <source>
        <strain evidence="1 2">DSM 17454</strain>
    </source>
</reference>
<dbReference type="AlphaFoldDB" id="A0A8E1WI97"/>
<dbReference type="RefSeq" id="WP_184772984.1">
    <property type="nucleotide sequence ID" value="NZ_JACHGI010000017.1"/>
</dbReference>
<name>A0A8E1WI97_9HYPH</name>
<comment type="caution">
    <text evidence="1">The sequence shown here is derived from an EMBL/GenBank/DDBJ whole genome shotgun (WGS) entry which is preliminary data.</text>
</comment>
<accession>A0A8E1WI97</accession>